<dbReference type="InterPro" id="IPR005118">
    <property type="entry name" value="TRCF_C"/>
</dbReference>
<comment type="function">
    <text evidence="9">Couples transcription and DNA repair by recognizing RNA polymerase (RNAP) stalled at DNA lesions. Mediates ATP-dependent release of RNAP and its truncated transcript from the DNA, and recruitment of nucleotide excision repair machinery to the damaged site.</text>
</comment>
<keyword evidence="8 9" id="KW-0234">DNA repair</keyword>
<evidence type="ECO:0000256" key="2">
    <source>
        <dbReference type="ARBA" id="ARBA00022741"/>
    </source>
</evidence>
<evidence type="ECO:0000256" key="3">
    <source>
        <dbReference type="ARBA" id="ARBA00022763"/>
    </source>
</evidence>
<dbReference type="InterPro" id="IPR041471">
    <property type="entry name" value="UvrB_inter"/>
</dbReference>
<dbReference type="SMART" id="SM01058">
    <property type="entry name" value="CarD_TRCF"/>
    <property type="match status" value="1"/>
</dbReference>
<evidence type="ECO:0000256" key="4">
    <source>
        <dbReference type="ARBA" id="ARBA00022801"/>
    </source>
</evidence>
<dbReference type="Pfam" id="PF03461">
    <property type="entry name" value="TRCF"/>
    <property type="match status" value="1"/>
</dbReference>
<dbReference type="GO" id="GO:0003684">
    <property type="term" value="F:damaged DNA binding"/>
    <property type="evidence" value="ECO:0007669"/>
    <property type="project" value="InterPro"/>
</dbReference>
<dbReference type="InterPro" id="IPR036101">
    <property type="entry name" value="CarD-like/TRCF_RID_sf"/>
</dbReference>
<dbReference type="AlphaFoldDB" id="A0AAE4ZCW2"/>
<dbReference type="SUPFAM" id="SSF141259">
    <property type="entry name" value="CarD-like"/>
    <property type="match status" value="1"/>
</dbReference>
<dbReference type="HAMAP" id="MF_00969">
    <property type="entry name" value="TRCF"/>
    <property type="match status" value="1"/>
</dbReference>
<reference evidence="12 13" key="1">
    <citation type="submission" date="2020-01" db="EMBL/GenBank/DDBJ databases">
        <title>Genomes assembled from Gulf of Kutch pelagic sediment metagenomes.</title>
        <authorList>
            <person name="Chandrashekar M."/>
            <person name="Mahajan M.S."/>
            <person name="Dave K.J."/>
            <person name="Vatsa P."/>
            <person name="Nathani N.M."/>
        </authorList>
    </citation>
    <scope>NUCLEOTIDE SEQUENCE [LARGE SCALE GENOMIC DNA]</scope>
    <source>
        <strain evidence="12">KS3-K002</strain>
    </source>
</reference>
<evidence type="ECO:0000256" key="5">
    <source>
        <dbReference type="ARBA" id="ARBA00022806"/>
    </source>
</evidence>
<dbReference type="EC" id="3.6.4.-" evidence="9"/>
<proteinExistence type="inferred from homology"/>
<dbReference type="InterPro" id="IPR004576">
    <property type="entry name" value="Mfd"/>
</dbReference>
<evidence type="ECO:0000259" key="10">
    <source>
        <dbReference type="PROSITE" id="PS51192"/>
    </source>
</evidence>
<dbReference type="Pfam" id="PF00271">
    <property type="entry name" value="Helicase_C"/>
    <property type="match status" value="1"/>
</dbReference>
<accession>A0AAE4ZCW2</accession>
<comment type="subcellular location">
    <subcellularLocation>
        <location evidence="9">Cytoplasm</location>
    </subcellularLocation>
</comment>
<dbReference type="InterPro" id="IPR037235">
    <property type="entry name" value="TRCF-like_C_D7"/>
</dbReference>
<dbReference type="SMART" id="SM00982">
    <property type="entry name" value="TRCF"/>
    <property type="match status" value="1"/>
</dbReference>
<dbReference type="GO" id="GO:0016787">
    <property type="term" value="F:hydrolase activity"/>
    <property type="evidence" value="ECO:0007669"/>
    <property type="project" value="UniProtKB-KW"/>
</dbReference>
<evidence type="ECO:0000313" key="13">
    <source>
        <dbReference type="Proteomes" id="UP000702544"/>
    </source>
</evidence>
<dbReference type="InterPro" id="IPR014001">
    <property type="entry name" value="Helicase_ATP-bd"/>
</dbReference>
<comment type="similarity">
    <text evidence="9">In the N-terminal section; belongs to the UvrB family.</text>
</comment>
<evidence type="ECO:0000256" key="7">
    <source>
        <dbReference type="ARBA" id="ARBA00023125"/>
    </source>
</evidence>
<evidence type="ECO:0000256" key="8">
    <source>
        <dbReference type="ARBA" id="ARBA00023204"/>
    </source>
</evidence>
<sequence length="1103" mass="122548">MIIDSLRSTPGYERLADALPRPGAEQALSGLAGSAPVALAAALVESGAVHQLLLIAPSARVTEEVEADLEALLPGRSVVFPQREAVHPELDDPHVEISARRVEALQTTLAGRSRILVTSGRALGELFALPSSWTDLEIRLATGQPADHAGLIESLEDAGYRRVPMVEAVGEYSVRGGIVDIYPVTTLDPVRIEFWGDEIESIRSFDVLDQRSIAELQDLRLLPVRFPRDERGDAAGPADDVSLGSLLDVLPESMLVVHLDLEDEAAERERSWTELARRSETPQRYQRPPSDVRAALERFARLRIVADAAAADIDFGIRAAPEIDRRIDRLIDAIREALAEDARVLILCDNEGQLERLEEILTDAAGAATTRKITLGLAPPAAGFVVPDATPPLWLFTDHEIFRRARRPRRQPRTVGRATLETLSALTPGDFAVHLDHGIGRYRGLERVSVGGEELETLVLEYAGGDILRVPHYRADLVERWMAETGDDRDRPAPRLHRLGGKSWSKLKKRTEQAIQTMAAELLELYARRRVSEAHAFAPDTRWQREMQAAFIYDETPDQERVAQQVKLGMEGPRPMDRLICGDVGFGKTEIAIRAAFKAVQDGKQVAVLAPTTVLVEQHLATFRARLADYPVVIESLSRFRTRKQQEAIIERLAEGSVDIVIGTHRLVSPDVPFKDLGLLVIDEEQQFGVAQKEHLKALRQSVDVITMTATPIPRTLHLSLSGLRDLAVIRTPPSNRQPIITHMITWEDDTIADAIRLEVDRGGQVFFVHNRVESIQEVAARVRRLVPDLRVEIAHGQMPERQLEKTMTDFVRGDIHVLVATAIIENGLDLPNANTMIIHRADYFGLAQLYQLRGRVGRSHHRAFCYLVVPHNLPLETERRLQLLEQHTELGAGYRLALKDLELRGAGNLLGAEQSGFAQAVGFDAYLHLLEDTVAALRAGQNGAEPRPSVPEVSVSGASYIPDDFIPDPAQKLDLYRRLSKVADLEDLEQLSAELRDRFGPLPAEVERLIAASRIRILGGRLGVERVLATAETARINFRRGSMPKLTSLREAMAGREVEVEVRRLQPLSLLFRQPGARDVTPIVVEALERILEEQRELVRTG</sequence>
<gene>
    <name evidence="9 12" type="primary">mfd</name>
    <name evidence="12" type="ORF">GWO12_10730</name>
</gene>
<comment type="caution">
    <text evidence="12">The sequence shown here is derived from an EMBL/GenBank/DDBJ whole genome shotgun (WGS) entry which is preliminary data.</text>
</comment>
<dbReference type="Gene3D" id="2.40.10.170">
    <property type="match status" value="1"/>
</dbReference>
<dbReference type="InterPro" id="IPR003711">
    <property type="entry name" value="CarD-like/TRCF_RID"/>
</dbReference>
<keyword evidence="7 9" id="KW-0238">DNA-binding</keyword>
<keyword evidence="4 9" id="KW-0378">Hydrolase</keyword>
<organism evidence="12 13">
    <name type="scientific">Candidatus Kutchimonas denitrificans</name>
    <dbReference type="NCBI Taxonomy" id="3056748"/>
    <lineage>
        <taxon>Bacteria</taxon>
        <taxon>Pseudomonadati</taxon>
        <taxon>Gemmatimonadota</taxon>
        <taxon>Gemmatimonadia</taxon>
        <taxon>Candidatus Palauibacterales</taxon>
        <taxon>Candidatus Palauibacteraceae</taxon>
        <taxon>Candidatus Kutchimonas</taxon>
    </lineage>
</organism>
<dbReference type="PANTHER" id="PTHR47964">
    <property type="entry name" value="ATP-DEPENDENT DNA HELICASE HOMOLOG RECG, CHLOROPLASTIC"/>
    <property type="match status" value="1"/>
</dbReference>
<dbReference type="GO" id="GO:0000716">
    <property type="term" value="P:transcription-coupled nucleotide-excision repair, DNA damage recognition"/>
    <property type="evidence" value="ECO:0007669"/>
    <property type="project" value="UniProtKB-UniRule"/>
</dbReference>
<comment type="similarity">
    <text evidence="9">In the C-terminal section; belongs to the helicase family. RecG subfamily.</text>
</comment>
<keyword evidence="2 9" id="KW-0547">Nucleotide-binding</keyword>
<keyword evidence="3 9" id="KW-0227">DNA damage</keyword>
<feature type="domain" description="Helicase ATP-binding" evidence="10">
    <location>
        <begin position="569"/>
        <end position="730"/>
    </location>
</feature>
<evidence type="ECO:0000259" key="11">
    <source>
        <dbReference type="PROSITE" id="PS51194"/>
    </source>
</evidence>
<dbReference type="EMBL" id="JAACAK010000083">
    <property type="protein sequence ID" value="NIR75565.1"/>
    <property type="molecule type" value="Genomic_DNA"/>
</dbReference>
<evidence type="ECO:0000256" key="9">
    <source>
        <dbReference type="HAMAP-Rule" id="MF_00969"/>
    </source>
</evidence>
<dbReference type="GO" id="GO:0005737">
    <property type="term" value="C:cytoplasm"/>
    <property type="evidence" value="ECO:0007669"/>
    <property type="project" value="UniProtKB-SubCell"/>
</dbReference>
<dbReference type="PROSITE" id="PS51192">
    <property type="entry name" value="HELICASE_ATP_BIND_1"/>
    <property type="match status" value="1"/>
</dbReference>
<dbReference type="InterPro" id="IPR001650">
    <property type="entry name" value="Helicase_C-like"/>
</dbReference>
<dbReference type="SUPFAM" id="SSF143517">
    <property type="entry name" value="TRCF domain-like"/>
    <property type="match status" value="1"/>
</dbReference>
<dbReference type="InterPro" id="IPR027417">
    <property type="entry name" value="P-loop_NTPase"/>
</dbReference>
<evidence type="ECO:0000313" key="12">
    <source>
        <dbReference type="EMBL" id="NIR75565.1"/>
    </source>
</evidence>
<dbReference type="SMART" id="SM00487">
    <property type="entry name" value="DEXDc"/>
    <property type="match status" value="1"/>
</dbReference>
<dbReference type="Pfam" id="PF02559">
    <property type="entry name" value="CarD_TRCF_RID"/>
    <property type="match status" value="1"/>
</dbReference>
<dbReference type="Proteomes" id="UP000702544">
    <property type="component" value="Unassembled WGS sequence"/>
</dbReference>
<keyword evidence="5" id="KW-0347">Helicase</keyword>
<dbReference type="GO" id="GO:0006355">
    <property type="term" value="P:regulation of DNA-templated transcription"/>
    <property type="evidence" value="ECO:0007669"/>
    <property type="project" value="UniProtKB-UniRule"/>
</dbReference>
<dbReference type="Pfam" id="PF00270">
    <property type="entry name" value="DEAD"/>
    <property type="match status" value="1"/>
</dbReference>
<dbReference type="Gene3D" id="3.90.1150.50">
    <property type="entry name" value="Transcription-repair-coupling factor, D7 domain"/>
    <property type="match status" value="1"/>
</dbReference>
<protein>
    <recommendedName>
        <fullName evidence="9">Transcription-repair-coupling factor</fullName>
        <shortName evidence="9">TRCF</shortName>
        <ecNumber evidence="9">3.6.4.-</ecNumber>
    </recommendedName>
</protein>
<dbReference type="InterPro" id="IPR011545">
    <property type="entry name" value="DEAD/DEAH_box_helicase_dom"/>
</dbReference>
<feature type="domain" description="Helicase C-terminal" evidence="11">
    <location>
        <begin position="739"/>
        <end position="903"/>
    </location>
</feature>
<evidence type="ECO:0000256" key="1">
    <source>
        <dbReference type="ARBA" id="ARBA00022490"/>
    </source>
</evidence>
<keyword evidence="1 9" id="KW-0963">Cytoplasm</keyword>
<dbReference type="SUPFAM" id="SSF52540">
    <property type="entry name" value="P-loop containing nucleoside triphosphate hydrolases"/>
    <property type="match status" value="4"/>
</dbReference>
<dbReference type="NCBIfam" id="TIGR00580">
    <property type="entry name" value="mfd"/>
    <property type="match status" value="1"/>
</dbReference>
<dbReference type="Pfam" id="PF17757">
    <property type="entry name" value="UvrB_inter"/>
    <property type="match status" value="1"/>
</dbReference>
<keyword evidence="6 9" id="KW-0067">ATP-binding</keyword>
<name>A0AAE4ZCW2_9BACT</name>
<dbReference type="Gene3D" id="3.40.50.11180">
    <property type="match status" value="1"/>
</dbReference>
<dbReference type="PANTHER" id="PTHR47964:SF1">
    <property type="entry name" value="ATP-DEPENDENT DNA HELICASE HOMOLOG RECG, CHLOROPLASTIC"/>
    <property type="match status" value="1"/>
</dbReference>
<dbReference type="PROSITE" id="PS51194">
    <property type="entry name" value="HELICASE_CTER"/>
    <property type="match status" value="1"/>
</dbReference>
<evidence type="ECO:0000256" key="6">
    <source>
        <dbReference type="ARBA" id="ARBA00022840"/>
    </source>
</evidence>
<dbReference type="GO" id="GO:0003678">
    <property type="term" value="F:DNA helicase activity"/>
    <property type="evidence" value="ECO:0007669"/>
    <property type="project" value="TreeGrafter"/>
</dbReference>
<dbReference type="Gene3D" id="3.40.50.300">
    <property type="entry name" value="P-loop containing nucleotide triphosphate hydrolases"/>
    <property type="match status" value="2"/>
</dbReference>
<dbReference type="InterPro" id="IPR047112">
    <property type="entry name" value="RecG/Mfd"/>
</dbReference>
<dbReference type="Gene3D" id="3.30.2060.10">
    <property type="entry name" value="Penicillin-binding protein 1b domain"/>
    <property type="match status" value="1"/>
</dbReference>
<dbReference type="SMART" id="SM00490">
    <property type="entry name" value="HELICc"/>
    <property type="match status" value="1"/>
</dbReference>
<dbReference type="GO" id="GO:0005524">
    <property type="term" value="F:ATP binding"/>
    <property type="evidence" value="ECO:0007669"/>
    <property type="project" value="UniProtKB-UniRule"/>
</dbReference>
<dbReference type="CDD" id="cd17991">
    <property type="entry name" value="DEXHc_TRCF"/>
    <property type="match status" value="1"/>
</dbReference>